<dbReference type="Gene3D" id="2.60.40.420">
    <property type="entry name" value="Cupredoxins - blue copper proteins"/>
    <property type="match status" value="1"/>
</dbReference>
<organism evidence="9 10">
    <name type="scientific">Hylemonella gracilis</name>
    <dbReference type="NCBI Taxonomy" id="80880"/>
    <lineage>
        <taxon>Bacteria</taxon>
        <taxon>Pseudomonadati</taxon>
        <taxon>Pseudomonadota</taxon>
        <taxon>Betaproteobacteria</taxon>
        <taxon>Burkholderiales</taxon>
        <taxon>Comamonadaceae</taxon>
        <taxon>Hylemonella</taxon>
    </lineage>
</organism>
<keyword evidence="4" id="KW-0574">Periplasm</keyword>
<dbReference type="EMBL" id="CP031395">
    <property type="protein sequence ID" value="QBK05500.1"/>
    <property type="molecule type" value="Genomic_DNA"/>
</dbReference>
<evidence type="ECO:0000313" key="10">
    <source>
        <dbReference type="Proteomes" id="UP000292939"/>
    </source>
</evidence>
<dbReference type="KEGG" id="hgr:DW355_12800"/>
<evidence type="ECO:0000256" key="3">
    <source>
        <dbReference type="ARBA" id="ARBA00022723"/>
    </source>
</evidence>
<dbReference type="PROSITE" id="PS00196">
    <property type="entry name" value="COPPER_BLUE"/>
    <property type="match status" value="1"/>
</dbReference>
<dbReference type="GO" id="GO:0042597">
    <property type="term" value="C:periplasmic space"/>
    <property type="evidence" value="ECO:0007669"/>
    <property type="project" value="UniProtKB-SubCell"/>
</dbReference>
<evidence type="ECO:0000256" key="5">
    <source>
        <dbReference type="ARBA" id="ARBA00022982"/>
    </source>
</evidence>
<feature type="chain" id="PRO_5020491713" description="Blue (type 1) copper domain-containing protein" evidence="7">
    <location>
        <begin position="23"/>
        <end position="184"/>
    </location>
</feature>
<evidence type="ECO:0000256" key="6">
    <source>
        <dbReference type="ARBA" id="ARBA00023008"/>
    </source>
</evidence>
<keyword evidence="7" id="KW-0732">Signal</keyword>
<evidence type="ECO:0000313" key="9">
    <source>
        <dbReference type="EMBL" id="QBK05500.1"/>
    </source>
</evidence>
<evidence type="ECO:0000256" key="7">
    <source>
        <dbReference type="SAM" id="SignalP"/>
    </source>
</evidence>
<dbReference type="OrthoDB" id="9816061at2"/>
<dbReference type="PROSITE" id="PS00079">
    <property type="entry name" value="MULTICOPPER_OXIDASE1"/>
    <property type="match status" value="1"/>
</dbReference>
<dbReference type="RefSeq" id="WP_131280617.1">
    <property type="nucleotide sequence ID" value="NZ_CP031395.1"/>
</dbReference>
<evidence type="ECO:0000256" key="2">
    <source>
        <dbReference type="ARBA" id="ARBA00022448"/>
    </source>
</evidence>
<dbReference type="GO" id="GO:0005507">
    <property type="term" value="F:copper ion binding"/>
    <property type="evidence" value="ECO:0007669"/>
    <property type="project" value="InterPro"/>
</dbReference>
<evidence type="ECO:0000259" key="8">
    <source>
        <dbReference type="Pfam" id="PF00127"/>
    </source>
</evidence>
<comment type="subcellular location">
    <subcellularLocation>
        <location evidence="1">Periplasm</location>
    </subcellularLocation>
</comment>
<dbReference type="PANTHER" id="PTHR38439:SF3">
    <property type="entry name" value="COPPER-RESISTANT CUPROPROTEIN COPI"/>
    <property type="match status" value="1"/>
</dbReference>
<keyword evidence="3" id="KW-0479">Metal-binding</keyword>
<feature type="signal peptide" evidence="7">
    <location>
        <begin position="1"/>
        <end position="22"/>
    </location>
</feature>
<dbReference type="CDD" id="cd04211">
    <property type="entry name" value="Cupredoxin_like_2"/>
    <property type="match status" value="1"/>
</dbReference>
<keyword evidence="5" id="KW-0249">Electron transport</keyword>
<dbReference type="InterPro" id="IPR050845">
    <property type="entry name" value="Cu-binding_ET"/>
</dbReference>
<proteinExistence type="predicted"/>
<accession>A0A4P6UMR0</accession>
<dbReference type="GO" id="GO:0009055">
    <property type="term" value="F:electron transfer activity"/>
    <property type="evidence" value="ECO:0007669"/>
    <property type="project" value="InterPro"/>
</dbReference>
<dbReference type="InterPro" id="IPR033138">
    <property type="entry name" value="Cu_oxidase_CS"/>
</dbReference>
<dbReference type="InterPro" id="IPR000923">
    <property type="entry name" value="BlueCu_1"/>
</dbReference>
<evidence type="ECO:0000256" key="4">
    <source>
        <dbReference type="ARBA" id="ARBA00022764"/>
    </source>
</evidence>
<reference evidence="9 10" key="1">
    <citation type="submission" date="2018-07" db="EMBL/GenBank/DDBJ databases">
        <title>Exploring interactions and the metabolic potential of the ultra-small soil bacteria Hylemonella gracilis.</title>
        <authorList>
            <person name="Tyc O."/>
            <person name="Kulkarni P."/>
            <person name="Gawehns F."/>
            <person name="Hundscheid M."/>
            <person name="Zweers H."/>
            <person name="Garbeva P."/>
        </authorList>
    </citation>
    <scope>NUCLEOTIDE SEQUENCE [LARGE SCALE GENOMIC DNA]</scope>
    <source>
        <strain evidence="9 10">NS1</strain>
    </source>
</reference>
<protein>
    <recommendedName>
        <fullName evidence="8">Blue (type 1) copper domain-containing protein</fullName>
    </recommendedName>
</protein>
<dbReference type="PANTHER" id="PTHR38439">
    <property type="entry name" value="AURACYANIN-B"/>
    <property type="match status" value="1"/>
</dbReference>
<dbReference type="AlphaFoldDB" id="A0A4P6UMR0"/>
<dbReference type="Proteomes" id="UP000292939">
    <property type="component" value="Chromosome"/>
</dbReference>
<feature type="domain" description="Blue (type 1) copper" evidence="8">
    <location>
        <begin position="80"/>
        <end position="182"/>
    </location>
</feature>
<sequence length="184" mass="19662">MNTQTFKQTLVVLLCTPVLVWAQGSHGAHAGHDMGAMPGAHEMAGMPHGAMATQGSAPVHAAGRPGDPARVTRTVPLQMDDSMRFTPADITVKAGETIRFFIVNQGQLVHEMVIGTRAELDEHAEMMKRMPGMQHAEPNQISLKAGQRGGIVWTFDKAGTFAFACLVPGHKEAGMVGTITVQPQ</sequence>
<dbReference type="Pfam" id="PF00127">
    <property type="entry name" value="Copper-bind"/>
    <property type="match status" value="1"/>
</dbReference>
<dbReference type="InterPro" id="IPR008972">
    <property type="entry name" value="Cupredoxin"/>
</dbReference>
<dbReference type="InterPro" id="IPR028871">
    <property type="entry name" value="BlueCu_1_BS"/>
</dbReference>
<evidence type="ECO:0000256" key="1">
    <source>
        <dbReference type="ARBA" id="ARBA00004418"/>
    </source>
</evidence>
<keyword evidence="6" id="KW-0186">Copper</keyword>
<name>A0A4P6UMR0_9BURK</name>
<dbReference type="SUPFAM" id="SSF49503">
    <property type="entry name" value="Cupredoxins"/>
    <property type="match status" value="1"/>
</dbReference>
<gene>
    <name evidence="9" type="ORF">DW355_12800</name>
</gene>
<keyword evidence="2" id="KW-0813">Transport</keyword>